<evidence type="ECO:0000259" key="1">
    <source>
        <dbReference type="PROSITE" id="PS50878"/>
    </source>
</evidence>
<dbReference type="AlphaFoldDB" id="B1WQ67"/>
<keyword evidence="3" id="KW-1185">Reference proteome</keyword>
<dbReference type="CDD" id="cd01651">
    <property type="entry name" value="RT_G2_intron"/>
    <property type="match status" value="1"/>
</dbReference>
<dbReference type="GO" id="GO:0003676">
    <property type="term" value="F:nucleic acid binding"/>
    <property type="evidence" value="ECO:0007669"/>
    <property type="project" value="InterPro"/>
</dbReference>
<keyword evidence="2" id="KW-0548">Nucleotidyltransferase</keyword>
<dbReference type="OrthoDB" id="416072at2"/>
<dbReference type="PROSITE" id="PS50878">
    <property type="entry name" value="RT_POL"/>
    <property type="match status" value="1"/>
</dbReference>
<dbReference type="KEGG" id="cyt:cce_0638"/>
<dbReference type="eggNOG" id="COG1403">
    <property type="taxonomic scope" value="Bacteria"/>
</dbReference>
<feature type="domain" description="Reverse transcriptase" evidence="1">
    <location>
        <begin position="87"/>
        <end position="339"/>
    </location>
</feature>
<gene>
    <name evidence="2" type="ordered locus">cce_0638</name>
</gene>
<organism evidence="2 3">
    <name type="scientific">Crocosphaera subtropica (strain ATCC 51142 / BH68)</name>
    <name type="common">Cyanothece sp. (strain ATCC 51142)</name>
    <dbReference type="NCBI Taxonomy" id="43989"/>
    <lineage>
        <taxon>Bacteria</taxon>
        <taxon>Bacillati</taxon>
        <taxon>Cyanobacteriota</taxon>
        <taxon>Cyanophyceae</taxon>
        <taxon>Oscillatoriophycideae</taxon>
        <taxon>Chroococcales</taxon>
        <taxon>Aphanothecaceae</taxon>
        <taxon>Crocosphaera</taxon>
        <taxon>Crocosphaera subtropica</taxon>
    </lineage>
</organism>
<protein>
    <submittedName>
        <fullName evidence="2">Reverse transcriptase</fullName>
    </submittedName>
</protein>
<dbReference type="InterPro" id="IPR003615">
    <property type="entry name" value="HNH_nuc"/>
</dbReference>
<dbReference type="InterPro" id="IPR025960">
    <property type="entry name" value="RVT_N"/>
</dbReference>
<reference evidence="2 3" key="1">
    <citation type="journal article" date="2008" name="Proc. Natl. Acad. Sci. U.S.A.">
        <title>The genome of Cyanothece 51142, a unicellular diazotrophic cyanobacterium important in the marine nitrogen cycle.</title>
        <authorList>
            <person name="Welsh E.A."/>
            <person name="Liberton M."/>
            <person name="Stoeckel J."/>
            <person name="Loh T."/>
            <person name="Elvitigala T."/>
            <person name="Wang C."/>
            <person name="Wollam A."/>
            <person name="Fulton R.S."/>
            <person name="Clifton S.W."/>
            <person name="Jacobs J.M."/>
            <person name="Aurora R."/>
            <person name="Ghosh B.K."/>
            <person name="Sherman L.A."/>
            <person name="Smith R.D."/>
            <person name="Wilson R.K."/>
            <person name="Pakrasi H.B."/>
        </authorList>
    </citation>
    <scope>NUCLEOTIDE SEQUENCE [LARGE SCALE GENOMIC DNA]</scope>
    <source>
        <strain evidence="3">ATCC 51142 / BH68</strain>
    </source>
</reference>
<dbReference type="Pfam" id="PF00078">
    <property type="entry name" value="RVT_1"/>
    <property type="match status" value="1"/>
</dbReference>
<sequence>MNTESPMYKWNKIPWRKLERETFKLQKRIYRASSRGDVKTVRRLQKLLTKSWAAKCLAVRRVTQDNQGKKTAGVDGVKSLTPKQRLLLVNKLKLGTKVKPTRRVWIPKPGRDEKRPLGIPTMKDRALQGLVKMALEPEWEAKFEPNSYGFRPGRSCHDAIGAIFSAIRLKPKYVLDADIAKCFDKIDHERLLEKINTYPTLRKQIRAWLKADVMDGKKLFPTSEGTPQGGVISPLLANIALHGMESRIKEMAKDIDWRNEKGHLISISARRKSISLIRYADDFVIIHENLTIVQRCREIISEWLIGMGLEIKPSKTRLIHTLQEYEGEKPGFNFLGFNIRQFKSGKHTSGKNTNGKVLGFSTIITPSKESQKIHYAKIKEVIDRHKAQPQAILIKNLNPIIKGWCNYFSIGCPSKVFHRMDYRIYWKLRRWAKRRHPNKGEYWIKKYWQTIGNKNWVFATRSDNNPYTLAEYGSFKSQKYAKVKGETSPYDGNLVYWSTRMGKHPEMPKRTASMLKKQKGKCTHCGLFFKDGDIIELDHIIPKSKGGKDEYKNWQLLHRHCHDKKTRTDGSLKRSGNKTDCNSVIPKQLSNIPSNYRWINDMLVTTY</sequence>
<dbReference type="InterPro" id="IPR013597">
    <property type="entry name" value="Mat_intron_G2"/>
</dbReference>
<dbReference type="EMBL" id="CP000806">
    <property type="protein sequence ID" value="ACB49989.1"/>
    <property type="molecule type" value="Genomic_DNA"/>
</dbReference>
<dbReference type="HOGENOM" id="CLU_013584_15_4_3"/>
<dbReference type="RefSeq" id="WP_009548019.1">
    <property type="nucleotide sequence ID" value="NC_010546.1"/>
</dbReference>
<dbReference type="SUPFAM" id="SSF56672">
    <property type="entry name" value="DNA/RNA polymerases"/>
    <property type="match status" value="1"/>
</dbReference>
<evidence type="ECO:0000313" key="3">
    <source>
        <dbReference type="Proteomes" id="UP000001203"/>
    </source>
</evidence>
<evidence type="ECO:0000313" key="2">
    <source>
        <dbReference type="EMBL" id="ACB49989.1"/>
    </source>
</evidence>
<keyword evidence="2" id="KW-0808">Transferase</keyword>
<dbReference type="NCBIfam" id="TIGR04416">
    <property type="entry name" value="group_II_RT_mat"/>
    <property type="match status" value="1"/>
</dbReference>
<dbReference type="InterPro" id="IPR043502">
    <property type="entry name" value="DNA/RNA_pol_sf"/>
</dbReference>
<dbReference type="Pfam" id="PF01844">
    <property type="entry name" value="HNH"/>
    <property type="match status" value="1"/>
</dbReference>
<dbReference type="CDD" id="cd00085">
    <property type="entry name" value="HNHc"/>
    <property type="match status" value="1"/>
</dbReference>
<dbReference type="GO" id="GO:0004519">
    <property type="term" value="F:endonuclease activity"/>
    <property type="evidence" value="ECO:0007669"/>
    <property type="project" value="InterPro"/>
</dbReference>
<dbReference type="GO" id="GO:0008270">
    <property type="term" value="F:zinc ion binding"/>
    <property type="evidence" value="ECO:0007669"/>
    <property type="project" value="InterPro"/>
</dbReference>
<dbReference type="InterPro" id="IPR030931">
    <property type="entry name" value="Group_II_RT_mat"/>
</dbReference>
<dbReference type="SMART" id="SM00507">
    <property type="entry name" value="HNHc"/>
    <property type="match status" value="1"/>
</dbReference>
<name>B1WQ67_CROS5</name>
<accession>B1WQ67</accession>
<dbReference type="Gene3D" id="1.10.30.50">
    <property type="match status" value="1"/>
</dbReference>
<proteinExistence type="predicted"/>
<dbReference type="STRING" id="43989.cce_0638"/>
<dbReference type="InterPro" id="IPR000477">
    <property type="entry name" value="RT_dom"/>
</dbReference>
<dbReference type="Pfam" id="PF13655">
    <property type="entry name" value="RVT_N"/>
    <property type="match status" value="1"/>
</dbReference>
<dbReference type="InterPro" id="IPR002711">
    <property type="entry name" value="HNH"/>
</dbReference>
<keyword evidence="2" id="KW-0695">RNA-directed DNA polymerase</keyword>
<dbReference type="Proteomes" id="UP000001203">
    <property type="component" value="Chromosome circular"/>
</dbReference>
<dbReference type="GO" id="GO:0003964">
    <property type="term" value="F:RNA-directed DNA polymerase activity"/>
    <property type="evidence" value="ECO:0007669"/>
    <property type="project" value="UniProtKB-KW"/>
</dbReference>
<dbReference type="PANTHER" id="PTHR34047">
    <property type="entry name" value="NUCLEAR INTRON MATURASE 1, MITOCHONDRIAL-RELATED"/>
    <property type="match status" value="1"/>
</dbReference>
<dbReference type="PANTHER" id="PTHR34047:SF10">
    <property type="entry name" value="GROUP II INTRON-ASSOCIATED OPEN READING FRAME"/>
    <property type="match status" value="1"/>
</dbReference>
<dbReference type="eggNOG" id="COG3344">
    <property type="taxonomic scope" value="Bacteria"/>
</dbReference>
<dbReference type="InterPro" id="IPR051083">
    <property type="entry name" value="GrpII_Intron_Splice-Mob/Def"/>
</dbReference>
<dbReference type="Pfam" id="PF08388">
    <property type="entry name" value="GIIM"/>
    <property type="match status" value="1"/>
</dbReference>